<reference evidence="2 3" key="1">
    <citation type="submission" date="2021-04" db="EMBL/GenBank/DDBJ databases">
        <authorList>
            <person name="Ivanova A."/>
        </authorList>
    </citation>
    <scope>NUCLEOTIDE SEQUENCE [LARGE SCALE GENOMIC DNA]</scope>
    <source>
        <strain evidence="2 3">G18</strain>
    </source>
</reference>
<dbReference type="Proteomes" id="UP000676565">
    <property type="component" value="Unassembled WGS sequence"/>
</dbReference>
<feature type="domain" description="Flagellar motor switch protein FliN-like C-terminal" evidence="1">
    <location>
        <begin position="213"/>
        <end position="281"/>
    </location>
</feature>
<keyword evidence="2" id="KW-0282">Flagellum</keyword>
<dbReference type="Pfam" id="PF01052">
    <property type="entry name" value="FliMN_C"/>
    <property type="match status" value="1"/>
</dbReference>
<dbReference type="InterPro" id="IPR036429">
    <property type="entry name" value="SpoA-like_sf"/>
</dbReference>
<evidence type="ECO:0000259" key="1">
    <source>
        <dbReference type="Pfam" id="PF01052"/>
    </source>
</evidence>
<sequence>MTPPAEFDFRKPPPGQIERNVSAWLASACRWATEAAAGALPYPVTFQFAGLDTPTATASILALPEGAVGIQLAAPDVIGTGAALLVFPNPLFLALLSGLVGEAPAELPVGREPTPLELSLVPHLVRELFISPLTKSWPTSAPPKFSVGAPSLPSAVWRAGNERVMVGTLTASAPFGDHPVYLFLARTGPWEELGAAPVEQVAPVPREVIESLVREMNVEMTVVLGKADLTMHDVTSLTPGDLVVFDQKVTQPLDGLVSGARKFRVWPGVVGDRTAVVVDTITGD</sequence>
<keyword evidence="3" id="KW-1185">Reference proteome</keyword>
<keyword evidence="2" id="KW-0969">Cilium</keyword>
<dbReference type="PANTHER" id="PTHR30034:SF6">
    <property type="entry name" value="YOP PROTEINS TRANSLOCATION PROTEIN Q"/>
    <property type="match status" value="1"/>
</dbReference>
<organism evidence="2 3">
    <name type="scientific">Gemmata palustris</name>
    <dbReference type="NCBI Taxonomy" id="2822762"/>
    <lineage>
        <taxon>Bacteria</taxon>
        <taxon>Pseudomonadati</taxon>
        <taxon>Planctomycetota</taxon>
        <taxon>Planctomycetia</taxon>
        <taxon>Gemmatales</taxon>
        <taxon>Gemmataceae</taxon>
        <taxon>Gemmata</taxon>
    </lineage>
</organism>
<comment type="caution">
    <text evidence="2">The sequence shown here is derived from an EMBL/GenBank/DDBJ whole genome shotgun (WGS) entry which is preliminary data.</text>
</comment>
<dbReference type="Gene3D" id="2.30.330.10">
    <property type="entry name" value="SpoA-like"/>
    <property type="match status" value="1"/>
</dbReference>
<dbReference type="PANTHER" id="PTHR30034">
    <property type="entry name" value="FLAGELLAR MOTOR SWITCH PROTEIN FLIM"/>
    <property type="match status" value="1"/>
</dbReference>
<evidence type="ECO:0000313" key="3">
    <source>
        <dbReference type="Proteomes" id="UP000676565"/>
    </source>
</evidence>
<gene>
    <name evidence="2" type="ORF">J8F10_37230</name>
</gene>
<dbReference type="RefSeq" id="WP_210663386.1">
    <property type="nucleotide sequence ID" value="NZ_JAGKQQ010000002.1"/>
</dbReference>
<protein>
    <submittedName>
        <fullName evidence="2">FliM/FliN family flagellar motor switch protein</fullName>
    </submittedName>
</protein>
<accession>A0ABS5C4I3</accession>
<keyword evidence="2" id="KW-0966">Cell projection</keyword>
<dbReference type="EMBL" id="JAGKQQ010000002">
    <property type="protein sequence ID" value="MBP3960899.1"/>
    <property type="molecule type" value="Genomic_DNA"/>
</dbReference>
<name>A0ABS5C4I3_9BACT</name>
<dbReference type="SUPFAM" id="SSF101801">
    <property type="entry name" value="Surface presentation of antigens (SPOA)"/>
    <property type="match status" value="1"/>
</dbReference>
<evidence type="ECO:0000313" key="2">
    <source>
        <dbReference type="EMBL" id="MBP3960899.1"/>
    </source>
</evidence>
<dbReference type="InterPro" id="IPR001543">
    <property type="entry name" value="FliN-like_C"/>
</dbReference>
<proteinExistence type="predicted"/>